<dbReference type="EMBL" id="FUFA01000005">
    <property type="protein sequence ID" value="SPM36857.1"/>
    <property type="molecule type" value="Genomic_DNA"/>
</dbReference>
<accession>A0A2U3NZE3</accession>
<proteinExistence type="predicted"/>
<reference evidence="1 2" key="1">
    <citation type="submission" date="2017-01" db="EMBL/GenBank/DDBJ databases">
        <authorList>
            <consortium name="Urmite Genomes"/>
        </authorList>
    </citation>
    <scope>NUCLEOTIDE SEQUENCE [LARGE SCALE GENOMIC DNA]</scope>
    <source>
        <strain evidence="1 2">AB57</strain>
    </source>
</reference>
<sequence length="401" mass="45352">VEPSSAFDVDALLGDAQRKEGLTDWGPGEFEGPLRVLLDDYPRAGLNAIGEHILRSGIVHSLRMRLRAQEWIRRHPEILEEQVAAPIVVVGMMRSGTTLLQRLLAADPRFICAYGWEVVEVAPRLDYRFGDAPDPRIAISEMREAKSRELAPELFAIHPMYAREAEEEIVFLADAFLSHVPESGAHLPRYRSWLDGQDFGPAYEYLHRMLQFVQWQKRQRGQVAQRWVLKSPAHLGYLDALRARFGDLHLVHMHRDPRTTIASGASLNATLHAMHADTVDLPRVGAQWLQRMGWTNDRAIAVRDGWACEAGGEAGRVTDIGFVDAVADPIGQVSRVYDAIGLRLTGDAEDAMRRWLRERPRETARPPYGLEKYGLRPEQVDERFTLYNKRFGQQIGGTTHA</sequence>
<dbReference type="Gene3D" id="3.40.50.300">
    <property type="entry name" value="P-loop containing nucleotide triphosphate hydrolases"/>
    <property type="match status" value="1"/>
</dbReference>
<evidence type="ECO:0000313" key="1">
    <source>
        <dbReference type="EMBL" id="SPM36857.1"/>
    </source>
</evidence>
<keyword evidence="2" id="KW-1185">Reference proteome</keyword>
<dbReference type="InterPro" id="IPR052736">
    <property type="entry name" value="Stf3_sulfotransferase"/>
</dbReference>
<keyword evidence="1" id="KW-0808">Transferase</keyword>
<dbReference type="GO" id="GO:0016740">
    <property type="term" value="F:transferase activity"/>
    <property type="evidence" value="ECO:0007669"/>
    <property type="project" value="UniProtKB-KW"/>
</dbReference>
<organism evidence="1 2">
    <name type="scientific">Mycobacterium rhizamassiliense</name>
    <dbReference type="NCBI Taxonomy" id="1841860"/>
    <lineage>
        <taxon>Bacteria</taxon>
        <taxon>Bacillati</taxon>
        <taxon>Actinomycetota</taxon>
        <taxon>Actinomycetes</taxon>
        <taxon>Mycobacteriales</taxon>
        <taxon>Mycobacteriaceae</taxon>
        <taxon>Mycobacterium</taxon>
    </lineage>
</organism>
<dbReference type="PANTHER" id="PTHR36451:SF1">
    <property type="entry name" value="OMEGA-HYDROXY-BETA-DIHYDROMENAQUINONE-9 SULFOTRANSFERASE STF3"/>
    <property type="match status" value="1"/>
</dbReference>
<dbReference type="PANTHER" id="PTHR36451">
    <property type="entry name" value="PAPS-DEPENDENT SULFOTRANSFERASE STF3"/>
    <property type="match status" value="1"/>
</dbReference>
<dbReference type="STRING" id="1841860.GCA_900157375_04701"/>
<evidence type="ECO:0000313" key="2">
    <source>
        <dbReference type="Proteomes" id="UP000240988"/>
    </source>
</evidence>
<dbReference type="Pfam" id="PF13469">
    <property type="entry name" value="Sulfotransfer_3"/>
    <property type="match status" value="1"/>
</dbReference>
<gene>
    <name evidence="1" type="ORF">MRAB57_4698</name>
</gene>
<protein>
    <submittedName>
        <fullName evidence="1">Sulfotransferase</fullName>
    </submittedName>
</protein>
<name>A0A2U3NZE3_9MYCO</name>
<dbReference type="Proteomes" id="UP000240988">
    <property type="component" value="Unassembled WGS sequence"/>
</dbReference>
<dbReference type="SUPFAM" id="SSF52540">
    <property type="entry name" value="P-loop containing nucleoside triphosphate hydrolases"/>
    <property type="match status" value="1"/>
</dbReference>
<dbReference type="AlphaFoldDB" id="A0A2U3NZE3"/>
<dbReference type="InterPro" id="IPR027417">
    <property type="entry name" value="P-loop_NTPase"/>
</dbReference>
<feature type="non-terminal residue" evidence="1">
    <location>
        <position position="1"/>
    </location>
</feature>